<dbReference type="FunFam" id="1.10.10.10:FF:000001">
    <property type="entry name" value="LysR family transcriptional regulator"/>
    <property type="match status" value="1"/>
</dbReference>
<evidence type="ECO:0000313" key="7">
    <source>
        <dbReference type="Proteomes" id="UP000617951"/>
    </source>
</evidence>
<dbReference type="AlphaFoldDB" id="A0A926DJZ0"/>
<dbReference type="Pfam" id="PF03466">
    <property type="entry name" value="LysR_substrate"/>
    <property type="match status" value="1"/>
</dbReference>
<dbReference type="InterPro" id="IPR000847">
    <property type="entry name" value="LysR_HTH_N"/>
</dbReference>
<dbReference type="Gene3D" id="1.10.10.10">
    <property type="entry name" value="Winged helix-like DNA-binding domain superfamily/Winged helix DNA-binding domain"/>
    <property type="match status" value="1"/>
</dbReference>
<dbReference type="Gene3D" id="3.40.190.290">
    <property type="match status" value="1"/>
</dbReference>
<evidence type="ECO:0000256" key="4">
    <source>
        <dbReference type="ARBA" id="ARBA00023163"/>
    </source>
</evidence>
<organism evidence="6 7">
    <name type="scientific">Guopingia tenuis</name>
    <dbReference type="NCBI Taxonomy" id="2763656"/>
    <lineage>
        <taxon>Bacteria</taxon>
        <taxon>Bacillati</taxon>
        <taxon>Bacillota</taxon>
        <taxon>Clostridia</taxon>
        <taxon>Christensenellales</taxon>
        <taxon>Christensenellaceae</taxon>
        <taxon>Guopingia</taxon>
    </lineage>
</organism>
<accession>A0A926DJZ0</accession>
<proteinExistence type="inferred from homology"/>
<reference evidence="6" key="1">
    <citation type="submission" date="2020-08" db="EMBL/GenBank/DDBJ databases">
        <title>Genome public.</title>
        <authorList>
            <person name="Liu C."/>
            <person name="Sun Q."/>
        </authorList>
    </citation>
    <scope>NUCLEOTIDE SEQUENCE</scope>
    <source>
        <strain evidence="6">NSJ-63</strain>
    </source>
</reference>
<dbReference type="PROSITE" id="PS50931">
    <property type="entry name" value="HTH_LYSR"/>
    <property type="match status" value="1"/>
</dbReference>
<protein>
    <submittedName>
        <fullName evidence="6">LysR family transcriptional regulator</fullName>
    </submittedName>
</protein>
<comment type="similarity">
    <text evidence="1">Belongs to the LysR transcriptional regulatory family.</text>
</comment>
<dbReference type="SUPFAM" id="SSF46785">
    <property type="entry name" value="Winged helix' DNA-binding domain"/>
    <property type="match status" value="1"/>
</dbReference>
<gene>
    <name evidence="6" type="ORF">H8693_06840</name>
</gene>
<keyword evidence="2" id="KW-0805">Transcription regulation</keyword>
<dbReference type="EMBL" id="JACRSS010000003">
    <property type="protein sequence ID" value="MBC8538649.1"/>
    <property type="molecule type" value="Genomic_DNA"/>
</dbReference>
<dbReference type="SUPFAM" id="SSF53850">
    <property type="entry name" value="Periplasmic binding protein-like II"/>
    <property type="match status" value="1"/>
</dbReference>
<keyword evidence="7" id="KW-1185">Reference proteome</keyword>
<keyword evidence="4" id="KW-0804">Transcription</keyword>
<evidence type="ECO:0000256" key="1">
    <source>
        <dbReference type="ARBA" id="ARBA00009437"/>
    </source>
</evidence>
<dbReference type="GO" id="GO:0003677">
    <property type="term" value="F:DNA binding"/>
    <property type="evidence" value="ECO:0007669"/>
    <property type="project" value="UniProtKB-KW"/>
</dbReference>
<keyword evidence="3" id="KW-0238">DNA-binding</keyword>
<dbReference type="GO" id="GO:0005829">
    <property type="term" value="C:cytosol"/>
    <property type="evidence" value="ECO:0007669"/>
    <property type="project" value="TreeGrafter"/>
</dbReference>
<evidence type="ECO:0000256" key="3">
    <source>
        <dbReference type="ARBA" id="ARBA00023125"/>
    </source>
</evidence>
<dbReference type="Proteomes" id="UP000617951">
    <property type="component" value="Unassembled WGS sequence"/>
</dbReference>
<dbReference type="InterPro" id="IPR036388">
    <property type="entry name" value="WH-like_DNA-bd_sf"/>
</dbReference>
<dbReference type="InterPro" id="IPR050950">
    <property type="entry name" value="HTH-type_LysR_regulators"/>
</dbReference>
<evidence type="ECO:0000259" key="5">
    <source>
        <dbReference type="PROSITE" id="PS50931"/>
    </source>
</evidence>
<evidence type="ECO:0000313" key="6">
    <source>
        <dbReference type="EMBL" id="MBC8538649.1"/>
    </source>
</evidence>
<name>A0A926DJZ0_9FIRM</name>
<feature type="domain" description="HTH lysR-type" evidence="5">
    <location>
        <begin position="1"/>
        <end position="58"/>
    </location>
</feature>
<dbReference type="InterPro" id="IPR005119">
    <property type="entry name" value="LysR_subst-bd"/>
</dbReference>
<dbReference type="GO" id="GO:0003700">
    <property type="term" value="F:DNA-binding transcription factor activity"/>
    <property type="evidence" value="ECO:0007669"/>
    <property type="project" value="InterPro"/>
</dbReference>
<dbReference type="RefSeq" id="WP_249280371.1">
    <property type="nucleotide sequence ID" value="NZ_JACRSS010000003.1"/>
</dbReference>
<dbReference type="CDD" id="cd05466">
    <property type="entry name" value="PBP2_LTTR_substrate"/>
    <property type="match status" value="1"/>
</dbReference>
<dbReference type="InterPro" id="IPR036390">
    <property type="entry name" value="WH_DNA-bd_sf"/>
</dbReference>
<dbReference type="PRINTS" id="PR00039">
    <property type="entry name" value="HTHLYSR"/>
</dbReference>
<dbReference type="PANTHER" id="PTHR30419:SF8">
    <property type="entry name" value="NITROGEN ASSIMILATION TRANSCRIPTIONAL ACTIVATOR-RELATED"/>
    <property type="match status" value="1"/>
</dbReference>
<sequence length="295" mass="33437">MELRVLSYFLTVAREENITKAAALLHVTQPTISRQLMQLEEELGVKLFRRSNHSILLTEQGMLLKRRAQELVSLAEKTKRELSQEEALGGEISIGSGEYQNSSLLAEILAAFHERYPGVCFTMFSGNSDDIKERMERGLLDIGFLLEPVDMGKYAFIRSPYKEEWGVLVPEGSPLSQKGFAAPKDLADKRLLFTRRDLIKKELTNWFGEYADQLRIVASGNLPYNLAAMARQNMGIFLNLKLGCTYEGLRYIPLMPRLESSTALAWKKNQMMPPAVSAFIDFAKKYINCISIDKI</sequence>
<evidence type="ECO:0000256" key="2">
    <source>
        <dbReference type="ARBA" id="ARBA00023015"/>
    </source>
</evidence>
<dbReference type="Pfam" id="PF00126">
    <property type="entry name" value="HTH_1"/>
    <property type="match status" value="1"/>
</dbReference>
<comment type="caution">
    <text evidence="6">The sequence shown here is derived from an EMBL/GenBank/DDBJ whole genome shotgun (WGS) entry which is preliminary data.</text>
</comment>
<dbReference type="PANTHER" id="PTHR30419">
    <property type="entry name" value="HTH-TYPE TRANSCRIPTIONAL REGULATOR YBHD"/>
    <property type="match status" value="1"/>
</dbReference>